<evidence type="ECO:0000313" key="1">
    <source>
        <dbReference type="EMBL" id="QKJ18524.1"/>
    </source>
</evidence>
<dbReference type="Pfam" id="PF14486">
    <property type="entry name" value="DUF4432"/>
    <property type="match status" value="1"/>
</dbReference>
<protein>
    <submittedName>
        <fullName evidence="1">DUF4432 family protein</fullName>
    </submittedName>
</protein>
<dbReference type="GO" id="GO:0005975">
    <property type="term" value="P:carbohydrate metabolic process"/>
    <property type="evidence" value="ECO:0007669"/>
    <property type="project" value="InterPro"/>
</dbReference>
<gene>
    <name evidence="1" type="ORF">HQM25_03415</name>
</gene>
<evidence type="ECO:0000313" key="2">
    <source>
        <dbReference type="Proteomes" id="UP000502498"/>
    </source>
</evidence>
<dbReference type="RefSeq" id="WP_172988965.1">
    <property type="nucleotide sequence ID" value="NZ_CP054038.1"/>
</dbReference>
<proteinExistence type="predicted"/>
<reference evidence="1 2" key="1">
    <citation type="submission" date="2020-05" db="EMBL/GenBank/DDBJ databases">
        <title>Strain PA2F3 complete genome.</title>
        <authorList>
            <person name="Kim Y.-S."/>
            <person name="Kim S.-J."/>
            <person name="Jung H.-k."/>
            <person name="Kim S.-E."/>
            <person name="Kim K.-H."/>
        </authorList>
    </citation>
    <scope>NUCLEOTIDE SEQUENCE [LARGE SCALE GENOMIC DNA]</scope>
    <source>
        <strain evidence="1 2">PA2F3</strain>
    </source>
</reference>
<dbReference type="InterPro" id="IPR027839">
    <property type="entry name" value="DUF4432"/>
</dbReference>
<dbReference type="SUPFAM" id="SSF74650">
    <property type="entry name" value="Galactose mutarotase-like"/>
    <property type="match status" value="1"/>
</dbReference>
<dbReference type="InterPro" id="IPR014718">
    <property type="entry name" value="GH-type_carb-bd"/>
</dbReference>
<dbReference type="InterPro" id="IPR011013">
    <property type="entry name" value="Gal_mutarotase_sf_dom"/>
</dbReference>
<accession>A0A7D4TPT2</accession>
<dbReference type="AlphaFoldDB" id="A0A7D4TPT2"/>
<dbReference type="Proteomes" id="UP000502498">
    <property type="component" value="Chromosome"/>
</dbReference>
<dbReference type="EMBL" id="CP054038">
    <property type="protein sequence ID" value="QKJ18524.1"/>
    <property type="molecule type" value="Genomic_DNA"/>
</dbReference>
<organism evidence="1 2">
    <name type="scientific">Microbacterium hominis</name>
    <dbReference type="NCBI Taxonomy" id="162426"/>
    <lineage>
        <taxon>Bacteria</taxon>
        <taxon>Bacillati</taxon>
        <taxon>Actinomycetota</taxon>
        <taxon>Actinomycetes</taxon>
        <taxon>Micrococcales</taxon>
        <taxon>Microbacteriaceae</taxon>
        <taxon>Microbacterium</taxon>
    </lineage>
</organism>
<dbReference type="GO" id="GO:0030246">
    <property type="term" value="F:carbohydrate binding"/>
    <property type="evidence" value="ECO:0007669"/>
    <property type="project" value="InterPro"/>
</dbReference>
<sequence length="320" mass="34940">MVANPAADRARPFTLCTERIRVDVDPGRGADVLQITDVASGVGILAATPWRRRADSIRAGRMAPSAIDATDRWLEQYRGGWQTLCPNAGPPRRVGGTEVGFHGEASVSAWDVEANDEASARLSLELFSVPVRIDRELRVEEARLIQTDVLTNLSRDRIDIDYVSHPAFGGEFLDGRCVVATDARSVSLDPGEHDLPSAEWPRLPGGDDGSDLRVVPPPGVPARTFGWLSDFDAGWYAITNADRGLEVRVEWDARTLPHAWWWQELNGSPEHPWFGRARIMAIEPASTTTSGSGRAASLSLEPTAQTRIEISVALSTTANR</sequence>
<dbReference type="Gene3D" id="2.70.98.10">
    <property type="match status" value="1"/>
</dbReference>
<name>A0A7D4TPT2_9MICO</name>
<dbReference type="GO" id="GO:0003824">
    <property type="term" value="F:catalytic activity"/>
    <property type="evidence" value="ECO:0007669"/>
    <property type="project" value="InterPro"/>
</dbReference>